<dbReference type="InterPro" id="IPR035176">
    <property type="entry name" value="PEP"/>
</dbReference>
<dbReference type="Proteomes" id="UP000694251">
    <property type="component" value="Chromosome 9"/>
</dbReference>
<comment type="similarity">
    <text evidence="1">Belongs to the brassicaceae elicitor peptide family.</text>
</comment>
<feature type="compositionally biased region" description="Basic and acidic residues" evidence="3">
    <location>
        <begin position="1"/>
        <end position="15"/>
    </location>
</feature>
<evidence type="ECO:0000313" key="5">
    <source>
        <dbReference type="Proteomes" id="UP000694251"/>
    </source>
</evidence>
<protein>
    <submittedName>
        <fullName evidence="4">Elicitor peptide</fullName>
    </submittedName>
</protein>
<keyword evidence="2" id="KW-0611">Plant defense</keyword>
<feature type="region of interest" description="Disordered" evidence="3">
    <location>
        <begin position="1"/>
        <end position="22"/>
    </location>
</feature>
<feature type="compositionally biased region" description="Low complexity" evidence="3">
    <location>
        <begin position="55"/>
        <end position="64"/>
    </location>
</feature>
<feature type="compositionally biased region" description="Low complexity" evidence="3">
    <location>
        <begin position="97"/>
        <end position="106"/>
    </location>
</feature>
<proteinExistence type="inferred from homology"/>
<dbReference type="EMBL" id="JAEFBJ010000009">
    <property type="protein sequence ID" value="KAG7571699.1"/>
    <property type="molecule type" value="Genomic_DNA"/>
</dbReference>
<comment type="caution">
    <text evidence="4">The sequence shown here is derived from an EMBL/GenBank/DDBJ whole genome shotgun (WGS) entry which is preliminary data.</text>
</comment>
<feature type="region of interest" description="Disordered" evidence="3">
    <location>
        <begin position="46"/>
        <end position="106"/>
    </location>
</feature>
<sequence>MEVKGEEERRSRREDEEKEDYYSLLNSPCSACHKLVQAILKCLGLESSSIPPPSSSSSSSSSPSLVEEEDPGTETVEETGLIARITGVLRRRPRPPYSSGRPGQNN</sequence>
<keyword evidence="5" id="KW-1185">Reference proteome</keyword>
<dbReference type="Pfam" id="PF17232">
    <property type="entry name" value="Pep1_7"/>
    <property type="match status" value="1"/>
</dbReference>
<accession>A0A8T2AG63</accession>
<evidence type="ECO:0000256" key="3">
    <source>
        <dbReference type="SAM" id="MobiDB-lite"/>
    </source>
</evidence>
<feature type="compositionally biased region" description="Acidic residues" evidence="3">
    <location>
        <begin position="66"/>
        <end position="77"/>
    </location>
</feature>
<reference evidence="4 5" key="1">
    <citation type="submission" date="2020-12" db="EMBL/GenBank/DDBJ databases">
        <title>Concerted genomic and epigenomic changes stabilize Arabidopsis allopolyploids.</title>
        <authorList>
            <person name="Chen Z."/>
        </authorList>
    </citation>
    <scope>NUCLEOTIDE SEQUENCE [LARGE SCALE GENOMIC DNA]</scope>
    <source>
        <strain evidence="4">As9502</strain>
        <tissue evidence="4">Leaf</tissue>
    </source>
</reference>
<organism evidence="4 5">
    <name type="scientific">Arabidopsis suecica</name>
    <name type="common">Swedish thale-cress</name>
    <name type="synonym">Cardaminopsis suecica</name>
    <dbReference type="NCBI Taxonomy" id="45249"/>
    <lineage>
        <taxon>Eukaryota</taxon>
        <taxon>Viridiplantae</taxon>
        <taxon>Streptophyta</taxon>
        <taxon>Embryophyta</taxon>
        <taxon>Tracheophyta</taxon>
        <taxon>Spermatophyta</taxon>
        <taxon>Magnoliopsida</taxon>
        <taxon>eudicotyledons</taxon>
        <taxon>Gunneridae</taxon>
        <taxon>Pentapetalae</taxon>
        <taxon>rosids</taxon>
        <taxon>malvids</taxon>
        <taxon>Brassicales</taxon>
        <taxon>Brassicaceae</taxon>
        <taxon>Camelineae</taxon>
        <taxon>Arabidopsis</taxon>
    </lineage>
</organism>
<evidence type="ECO:0000256" key="1">
    <source>
        <dbReference type="ARBA" id="ARBA00011021"/>
    </source>
</evidence>
<name>A0A8T2AG63_ARASU</name>
<evidence type="ECO:0000313" key="4">
    <source>
        <dbReference type="EMBL" id="KAG7571699.1"/>
    </source>
</evidence>
<gene>
    <name evidence="4" type="ORF">ISN44_As09g001190</name>
</gene>
<evidence type="ECO:0000256" key="2">
    <source>
        <dbReference type="ARBA" id="ARBA00022821"/>
    </source>
</evidence>
<dbReference type="GO" id="GO:0045087">
    <property type="term" value="P:innate immune response"/>
    <property type="evidence" value="ECO:0007669"/>
    <property type="project" value="InterPro"/>
</dbReference>
<dbReference type="AlphaFoldDB" id="A0A8T2AG63"/>